<evidence type="ECO:0000313" key="8">
    <source>
        <dbReference type="RefSeq" id="XP_013793823.1"/>
    </source>
</evidence>
<comment type="subcellular location">
    <subcellularLocation>
        <location evidence="1">Membrane</location>
        <topology evidence="1">Multi-pass membrane protein</topology>
    </subcellularLocation>
</comment>
<dbReference type="Proteomes" id="UP000694941">
    <property type="component" value="Unplaced"/>
</dbReference>
<keyword evidence="7" id="KW-1185">Reference proteome</keyword>
<feature type="domain" description="Ammonium transporter AmtB-like" evidence="6">
    <location>
        <begin position="1"/>
        <end position="164"/>
    </location>
</feature>
<feature type="transmembrane region" description="Helical" evidence="5">
    <location>
        <begin position="78"/>
        <end position="100"/>
    </location>
</feature>
<evidence type="ECO:0000256" key="3">
    <source>
        <dbReference type="ARBA" id="ARBA00022989"/>
    </source>
</evidence>
<keyword evidence="4 5" id="KW-0472">Membrane</keyword>
<evidence type="ECO:0000256" key="5">
    <source>
        <dbReference type="SAM" id="Phobius"/>
    </source>
</evidence>
<accession>A0ABM1C458</accession>
<keyword evidence="3 5" id="KW-1133">Transmembrane helix</keyword>
<evidence type="ECO:0000313" key="7">
    <source>
        <dbReference type="Proteomes" id="UP000694941"/>
    </source>
</evidence>
<dbReference type="SUPFAM" id="SSF111352">
    <property type="entry name" value="Ammonium transporter"/>
    <property type="match status" value="1"/>
</dbReference>
<feature type="non-terminal residue" evidence="8">
    <location>
        <position position="164"/>
    </location>
</feature>
<evidence type="ECO:0000256" key="1">
    <source>
        <dbReference type="ARBA" id="ARBA00004141"/>
    </source>
</evidence>
<feature type="transmembrane region" description="Helical" evidence="5">
    <location>
        <begin position="12"/>
        <end position="39"/>
    </location>
</feature>
<reference evidence="8" key="1">
    <citation type="submission" date="2025-08" db="UniProtKB">
        <authorList>
            <consortium name="RefSeq"/>
        </authorList>
    </citation>
    <scope>IDENTIFICATION</scope>
    <source>
        <tissue evidence="8">Muscle</tissue>
    </source>
</reference>
<dbReference type="GeneID" id="106477845"/>
<dbReference type="PANTHER" id="PTHR11730:SF58">
    <property type="entry name" value="AMMONIUM TRANSPORTER"/>
    <property type="match status" value="1"/>
</dbReference>
<dbReference type="Pfam" id="PF00909">
    <property type="entry name" value="Ammonium_transp"/>
    <property type="match status" value="1"/>
</dbReference>
<dbReference type="InterPro" id="IPR029020">
    <property type="entry name" value="Ammonium/urea_transptr"/>
</dbReference>
<evidence type="ECO:0000256" key="4">
    <source>
        <dbReference type="ARBA" id="ARBA00023136"/>
    </source>
</evidence>
<evidence type="ECO:0000259" key="6">
    <source>
        <dbReference type="Pfam" id="PF00909"/>
    </source>
</evidence>
<dbReference type="Gene3D" id="1.10.3430.10">
    <property type="entry name" value="Ammonium transporter AmtB like domains"/>
    <property type="match status" value="1"/>
</dbReference>
<keyword evidence="2 5" id="KW-0812">Transmembrane</keyword>
<sequence length="164" mass="17610">MKNAVDVIFGGLGYWMFGYGMSFGEGVGTNPFIGVGSYFVDADEKEMGAVFATYIFQLSFATTATTIVSGAIAERCNFVAYCIFSFCNTVVFCLPAGWIWGKHGFLRKLNVVDIAGCAPVHLVGGSSSLMAAIMLKARTGRFDHNKEPPPMGSPTNALIGMFML</sequence>
<protein>
    <submittedName>
        <fullName evidence="8">Ammonium transporter 3</fullName>
    </submittedName>
</protein>
<proteinExistence type="predicted"/>
<dbReference type="PANTHER" id="PTHR11730">
    <property type="entry name" value="AMMONIUM TRANSPORTER"/>
    <property type="match status" value="1"/>
</dbReference>
<name>A0ABM1C458_LIMPO</name>
<organism evidence="7 8">
    <name type="scientific">Limulus polyphemus</name>
    <name type="common">Atlantic horseshoe crab</name>
    <dbReference type="NCBI Taxonomy" id="6850"/>
    <lineage>
        <taxon>Eukaryota</taxon>
        <taxon>Metazoa</taxon>
        <taxon>Ecdysozoa</taxon>
        <taxon>Arthropoda</taxon>
        <taxon>Chelicerata</taxon>
        <taxon>Merostomata</taxon>
        <taxon>Xiphosura</taxon>
        <taxon>Limulidae</taxon>
        <taxon>Limulus</taxon>
    </lineage>
</organism>
<evidence type="ECO:0000256" key="2">
    <source>
        <dbReference type="ARBA" id="ARBA00022692"/>
    </source>
</evidence>
<dbReference type="InterPro" id="IPR024041">
    <property type="entry name" value="NH4_transpt_AmtB-like_dom"/>
</dbReference>
<gene>
    <name evidence="8" type="primary">LOC106477845</name>
</gene>
<dbReference type="RefSeq" id="XP_013793823.1">
    <property type="nucleotide sequence ID" value="XM_013938369.1"/>
</dbReference>
<feature type="transmembrane region" description="Helical" evidence="5">
    <location>
        <begin position="51"/>
        <end position="72"/>
    </location>
</feature>